<protein>
    <submittedName>
        <fullName evidence="1">Uncharacterized protein</fullName>
    </submittedName>
</protein>
<dbReference type="Proteomes" id="UP000598820">
    <property type="component" value="Unassembled WGS sequence"/>
</dbReference>
<reference evidence="1" key="1">
    <citation type="submission" date="2020-09" db="EMBL/GenBank/DDBJ databases">
        <authorList>
            <person name="Kim M.K."/>
        </authorList>
    </citation>
    <scope>NUCLEOTIDE SEQUENCE</scope>
    <source>
        <strain evidence="1">BT702</strain>
    </source>
</reference>
<dbReference type="EMBL" id="JACWZY010000013">
    <property type="protein sequence ID" value="MBD2702148.1"/>
    <property type="molecule type" value="Genomic_DNA"/>
</dbReference>
<evidence type="ECO:0000313" key="1">
    <source>
        <dbReference type="EMBL" id="MBD2702148.1"/>
    </source>
</evidence>
<proteinExistence type="predicted"/>
<name>A0A927ARD3_9BACT</name>
<evidence type="ECO:0000313" key="2">
    <source>
        <dbReference type="Proteomes" id="UP000598820"/>
    </source>
</evidence>
<gene>
    <name evidence="1" type="ORF">IC229_15965</name>
</gene>
<dbReference type="AlphaFoldDB" id="A0A927ARD3"/>
<keyword evidence="2" id="KW-1185">Reference proteome</keyword>
<accession>A0A927ARD3</accession>
<sequence>MALTGVVYGLWNNVLVNVVPVKSVTYWQAMGLLILFRILLGGFRFGPPGGRPFNGGPPHWRDKWRNMSDEERAKFKNEWRRRGPWGKRESDES</sequence>
<organism evidence="1 2">
    <name type="scientific">Spirosoma profusum</name>
    <dbReference type="NCBI Taxonomy" id="2771354"/>
    <lineage>
        <taxon>Bacteria</taxon>
        <taxon>Pseudomonadati</taxon>
        <taxon>Bacteroidota</taxon>
        <taxon>Cytophagia</taxon>
        <taxon>Cytophagales</taxon>
        <taxon>Cytophagaceae</taxon>
        <taxon>Spirosoma</taxon>
    </lineage>
</organism>
<comment type="caution">
    <text evidence="1">The sequence shown here is derived from an EMBL/GenBank/DDBJ whole genome shotgun (WGS) entry which is preliminary data.</text>
</comment>